<keyword evidence="1" id="KW-1133">Transmembrane helix</keyword>
<gene>
    <name evidence="4" type="ORF">Airi01_053910</name>
</gene>
<evidence type="ECO:0000259" key="3">
    <source>
        <dbReference type="Pfam" id="PF07987"/>
    </source>
</evidence>
<feature type="transmembrane region" description="Helical" evidence="1">
    <location>
        <begin position="203"/>
        <end position="223"/>
    </location>
</feature>
<accession>A0A9W6VRL9</accession>
<keyword evidence="1" id="KW-0812">Transmembrane</keyword>
<dbReference type="AlphaFoldDB" id="A0A9W6VRL9"/>
<keyword evidence="1" id="KW-0472">Membrane</keyword>
<comment type="caution">
    <text evidence="4">The sequence shown here is derived from an EMBL/GenBank/DDBJ whole genome shotgun (WGS) entry which is preliminary data.</text>
</comment>
<keyword evidence="2" id="KW-0732">Signal</keyword>
<feature type="chain" id="PRO_5040721397" description="YncI copper-binding domain-containing protein" evidence="2">
    <location>
        <begin position="28"/>
        <end position="229"/>
    </location>
</feature>
<sequence>MRMSQRVATVAALAGLTITLAAGAASAHVTANPSTAEPGSYSKVSFRVPNEQPGADTTKLEVDLPADHPIASVSVRPVPGWKIKVEKAKLATPLKTDGGELTEAVSKITWSGGKIAPGEFQEFDVSMGPLPTGVDRLMFKAAQTYSNGDVVNWNQDPGNGGQEPEHPAPTIHLVATASDAKDATARVNAAKAPASSDDGTARLLGGLGLAVGIVGLAVGAYGLTRKRAS</sequence>
<name>A0A9W6VRL9_9ACTN</name>
<protein>
    <recommendedName>
        <fullName evidence="3">YncI copper-binding domain-containing protein</fullName>
    </recommendedName>
</protein>
<dbReference type="Gene3D" id="2.60.40.2230">
    <property type="entry name" value="Uncharacterised protein YcnI-like PF07987, DUF1775"/>
    <property type="match status" value="1"/>
</dbReference>
<dbReference type="Proteomes" id="UP001165135">
    <property type="component" value="Unassembled WGS sequence"/>
</dbReference>
<proteinExistence type="predicted"/>
<evidence type="ECO:0000256" key="1">
    <source>
        <dbReference type="SAM" id="Phobius"/>
    </source>
</evidence>
<dbReference type="CDD" id="cd08545">
    <property type="entry name" value="YcnI_like"/>
    <property type="match status" value="1"/>
</dbReference>
<reference evidence="4" key="1">
    <citation type="submission" date="2023-03" db="EMBL/GenBank/DDBJ databases">
        <title>Actinoallomurus iriomotensis NBRC 103681.</title>
        <authorList>
            <person name="Ichikawa N."/>
            <person name="Sato H."/>
            <person name="Tonouchi N."/>
        </authorList>
    </citation>
    <scope>NUCLEOTIDE SEQUENCE</scope>
    <source>
        <strain evidence="4">NBRC 103681</strain>
    </source>
</reference>
<feature type="signal peptide" evidence="2">
    <location>
        <begin position="1"/>
        <end position="27"/>
    </location>
</feature>
<evidence type="ECO:0000256" key="2">
    <source>
        <dbReference type="SAM" id="SignalP"/>
    </source>
</evidence>
<dbReference type="Pfam" id="PF07987">
    <property type="entry name" value="DUF1775"/>
    <property type="match status" value="1"/>
</dbReference>
<evidence type="ECO:0000313" key="4">
    <source>
        <dbReference type="EMBL" id="GLY77124.1"/>
    </source>
</evidence>
<evidence type="ECO:0000313" key="5">
    <source>
        <dbReference type="Proteomes" id="UP001165135"/>
    </source>
</evidence>
<feature type="domain" description="YncI copper-binding" evidence="3">
    <location>
        <begin position="28"/>
        <end position="173"/>
    </location>
</feature>
<dbReference type="InterPro" id="IPR038507">
    <property type="entry name" value="YcnI-like_sf"/>
</dbReference>
<dbReference type="EMBL" id="BSTJ01000007">
    <property type="protein sequence ID" value="GLY77124.1"/>
    <property type="molecule type" value="Genomic_DNA"/>
</dbReference>
<dbReference type="InterPro" id="IPR012533">
    <property type="entry name" value="YcnI-copper_dom"/>
</dbReference>
<organism evidence="4 5">
    <name type="scientific">Actinoallomurus iriomotensis</name>
    <dbReference type="NCBI Taxonomy" id="478107"/>
    <lineage>
        <taxon>Bacteria</taxon>
        <taxon>Bacillati</taxon>
        <taxon>Actinomycetota</taxon>
        <taxon>Actinomycetes</taxon>
        <taxon>Streptosporangiales</taxon>
        <taxon>Thermomonosporaceae</taxon>
        <taxon>Actinoallomurus</taxon>
    </lineage>
</organism>